<gene>
    <name evidence="1" type="ORF">RclHR1_16600003</name>
</gene>
<evidence type="ECO:0000313" key="2">
    <source>
        <dbReference type="Proteomes" id="UP000247702"/>
    </source>
</evidence>
<protein>
    <submittedName>
        <fullName evidence="1">Uncharacterized protein</fullName>
    </submittedName>
</protein>
<proteinExistence type="predicted"/>
<keyword evidence="2" id="KW-1185">Reference proteome</keyword>
<sequence>MSLTSLSPFFLGHTFLDLLVFRRLRNGSFCPKFFFFLNRLLYKRFGNSVFGRNLLIDELFRSRMGEIIGIV</sequence>
<dbReference type="EMBL" id="BEXD01000736">
    <property type="protein sequence ID" value="GBB89807.1"/>
    <property type="molecule type" value="Genomic_DNA"/>
</dbReference>
<accession>A0A2Z6QI06</accession>
<reference evidence="1 2" key="1">
    <citation type="submission" date="2017-11" db="EMBL/GenBank/DDBJ databases">
        <title>The genome of Rhizophagus clarus HR1 reveals common genetic basis of auxotrophy among arbuscular mycorrhizal fungi.</title>
        <authorList>
            <person name="Kobayashi Y."/>
        </authorList>
    </citation>
    <scope>NUCLEOTIDE SEQUENCE [LARGE SCALE GENOMIC DNA]</scope>
    <source>
        <strain evidence="1 2">HR1</strain>
    </source>
</reference>
<dbReference type="Proteomes" id="UP000247702">
    <property type="component" value="Unassembled WGS sequence"/>
</dbReference>
<organism evidence="1 2">
    <name type="scientific">Rhizophagus clarus</name>
    <dbReference type="NCBI Taxonomy" id="94130"/>
    <lineage>
        <taxon>Eukaryota</taxon>
        <taxon>Fungi</taxon>
        <taxon>Fungi incertae sedis</taxon>
        <taxon>Mucoromycota</taxon>
        <taxon>Glomeromycotina</taxon>
        <taxon>Glomeromycetes</taxon>
        <taxon>Glomerales</taxon>
        <taxon>Glomeraceae</taxon>
        <taxon>Rhizophagus</taxon>
    </lineage>
</organism>
<comment type="caution">
    <text evidence="1">The sequence shown here is derived from an EMBL/GenBank/DDBJ whole genome shotgun (WGS) entry which is preliminary data.</text>
</comment>
<dbReference type="AlphaFoldDB" id="A0A2Z6QI06"/>
<name>A0A2Z6QI06_9GLOM</name>
<evidence type="ECO:0000313" key="1">
    <source>
        <dbReference type="EMBL" id="GBB89807.1"/>
    </source>
</evidence>